<accession>A0AC35EXY5</accession>
<reference evidence="2" key="1">
    <citation type="submission" date="2022-11" db="UniProtKB">
        <authorList>
            <consortium name="WormBaseParasite"/>
        </authorList>
    </citation>
    <scope>IDENTIFICATION</scope>
</reference>
<dbReference type="Proteomes" id="UP000887580">
    <property type="component" value="Unplaced"/>
</dbReference>
<evidence type="ECO:0000313" key="1">
    <source>
        <dbReference type="Proteomes" id="UP000887580"/>
    </source>
</evidence>
<evidence type="ECO:0000313" key="2">
    <source>
        <dbReference type="WBParaSite" id="PS1159_v2.g11166.t1"/>
    </source>
</evidence>
<proteinExistence type="predicted"/>
<dbReference type="WBParaSite" id="PS1159_v2.g11166.t1">
    <property type="protein sequence ID" value="PS1159_v2.g11166.t1"/>
    <property type="gene ID" value="PS1159_v2.g11166"/>
</dbReference>
<name>A0AC35EXY5_9BILA</name>
<sequence>METYEKVFAAVETLLPENDGFECYKFKIGTYNEAVAEHFKLPYDDNTFAILVLNTPKMFET</sequence>
<organism evidence="1 2">
    <name type="scientific">Panagrolaimus sp. PS1159</name>
    <dbReference type="NCBI Taxonomy" id="55785"/>
    <lineage>
        <taxon>Eukaryota</taxon>
        <taxon>Metazoa</taxon>
        <taxon>Ecdysozoa</taxon>
        <taxon>Nematoda</taxon>
        <taxon>Chromadorea</taxon>
        <taxon>Rhabditida</taxon>
        <taxon>Tylenchina</taxon>
        <taxon>Panagrolaimomorpha</taxon>
        <taxon>Panagrolaimoidea</taxon>
        <taxon>Panagrolaimidae</taxon>
        <taxon>Panagrolaimus</taxon>
    </lineage>
</organism>
<protein>
    <submittedName>
        <fullName evidence="2">Cyanocobalamin reductase (cyanide-eliminating)</fullName>
    </submittedName>
</protein>